<name>A0A918A7A8_9ACTN</name>
<organism evidence="3 4">
    <name type="scientific">Nonomuraea glycinis</name>
    <dbReference type="NCBI Taxonomy" id="2047744"/>
    <lineage>
        <taxon>Bacteria</taxon>
        <taxon>Bacillati</taxon>
        <taxon>Actinomycetota</taxon>
        <taxon>Actinomycetes</taxon>
        <taxon>Streptosporangiales</taxon>
        <taxon>Streptosporangiaceae</taxon>
        <taxon>Nonomuraea</taxon>
    </lineage>
</organism>
<comment type="caution">
    <text evidence="3">The sequence shown here is derived from an EMBL/GenBank/DDBJ whole genome shotgun (WGS) entry which is preliminary data.</text>
</comment>
<feature type="domain" description="DUF1707" evidence="2">
    <location>
        <begin position="7"/>
        <end position="59"/>
    </location>
</feature>
<keyword evidence="1" id="KW-1133">Transmembrane helix</keyword>
<evidence type="ECO:0000259" key="2">
    <source>
        <dbReference type="Pfam" id="PF08044"/>
    </source>
</evidence>
<keyword evidence="1" id="KW-0472">Membrane</keyword>
<evidence type="ECO:0000313" key="3">
    <source>
        <dbReference type="EMBL" id="GGP10301.1"/>
    </source>
</evidence>
<evidence type="ECO:0000313" key="4">
    <source>
        <dbReference type="Proteomes" id="UP000660745"/>
    </source>
</evidence>
<dbReference type="Proteomes" id="UP000660745">
    <property type="component" value="Unassembled WGS sequence"/>
</dbReference>
<dbReference type="Pfam" id="PF08044">
    <property type="entry name" value="DUF1707"/>
    <property type="match status" value="1"/>
</dbReference>
<dbReference type="PANTHER" id="PTHR40763">
    <property type="entry name" value="MEMBRANE PROTEIN-RELATED"/>
    <property type="match status" value="1"/>
</dbReference>
<feature type="transmembrane region" description="Helical" evidence="1">
    <location>
        <begin position="83"/>
        <end position="104"/>
    </location>
</feature>
<accession>A0A918A7A8</accession>
<dbReference type="AlphaFoldDB" id="A0A918A7A8"/>
<reference evidence="3" key="1">
    <citation type="journal article" date="2014" name="Int. J. Syst. Evol. Microbiol.">
        <title>Complete genome sequence of Corynebacterium casei LMG S-19264T (=DSM 44701T), isolated from a smear-ripened cheese.</title>
        <authorList>
            <consortium name="US DOE Joint Genome Institute (JGI-PGF)"/>
            <person name="Walter F."/>
            <person name="Albersmeier A."/>
            <person name="Kalinowski J."/>
            <person name="Ruckert C."/>
        </authorList>
    </citation>
    <scope>NUCLEOTIDE SEQUENCE</scope>
    <source>
        <strain evidence="3">CGMCC 4.7430</strain>
    </source>
</reference>
<gene>
    <name evidence="3" type="ORF">GCM10012278_49410</name>
</gene>
<evidence type="ECO:0000256" key="1">
    <source>
        <dbReference type="SAM" id="Phobius"/>
    </source>
</evidence>
<protein>
    <recommendedName>
        <fullName evidence="2">DUF1707 domain-containing protein</fullName>
    </recommendedName>
</protein>
<dbReference type="InterPro" id="IPR012551">
    <property type="entry name" value="DUF1707_SHOCT-like"/>
</dbReference>
<proteinExistence type="predicted"/>
<dbReference type="RefSeq" id="WP_189141063.1">
    <property type="nucleotide sequence ID" value="NZ_BMNK01000008.1"/>
</dbReference>
<sequence length="138" mass="14973">MDEQPEVRASDGDREFAAQRLRLAVEDGSLDFTEFDDRVGLAFQAVTRRELDHLTADLPPTAPQTGTPAPLPAAVPRWLKVGWAVWGAAVAIGVVSWVVASIQAACPLEFWPKDLLGPGLVLLIVTVVAARRRQPPNQ</sequence>
<reference evidence="3" key="2">
    <citation type="submission" date="2020-09" db="EMBL/GenBank/DDBJ databases">
        <authorList>
            <person name="Sun Q."/>
            <person name="Zhou Y."/>
        </authorList>
    </citation>
    <scope>NUCLEOTIDE SEQUENCE</scope>
    <source>
        <strain evidence="3">CGMCC 4.7430</strain>
    </source>
</reference>
<keyword evidence="1" id="KW-0812">Transmembrane</keyword>
<keyword evidence="4" id="KW-1185">Reference proteome</keyword>
<dbReference type="PANTHER" id="PTHR40763:SF4">
    <property type="entry name" value="DUF1707 DOMAIN-CONTAINING PROTEIN"/>
    <property type="match status" value="1"/>
</dbReference>
<feature type="transmembrane region" description="Helical" evidence="1">
    <location>
        <begin position="110"/>
        <end position="130"/>
    </location>
</feature>
<dbReference type="EMBL" id="BMNK01000008">
    <property type="protein sequence ID" value="GGP10301.1"/>
    <property type="molecule type" value="Genomic_DNA"/>
</dbReference>